<gene>
    <name evidence="2" type="ORF">CAL25_01985</name>
</gene>
<keyword evidence="1" id="KW-0812">Transmembrane</keyword>
<name>A0A261U009_9BORD</name>
<comment type="caution">
    <text evidence="2">The sequence shown here is derived from an EMBL/GenBank/DDBJ whole genome shotgun (WGS) entry which is preliminary data.</text>
</comment>
<keyword evidence="3" id="KW-1185">Reference proteome</keyword>
<dbReference type="Proteomes" id="UP000216913">
    <property type="component" value="Unassembled WGS sequence"/>
</dbReference>
<organism evidence="2 3">
    <name type="scientific">Bordetella genomosp. 5</name>
    <dbReference type="NCBI Taxonomy" id="1395608"/>
    <lineage>
        <taxon>Bacteria</taxon>
        <taxon>Pseudomonadati</taxon>
        <taxon>Pseudomonadota</taxon>
        <taxon>Betaproteobacteria</taxon>
        <taxon>Burkholderiales</taxon>
        <taxon>Alcaligenaceae</taxon>
        <taxon>Bordetella</taxon>
    </lineage>
</organism>
<protein>
    <recommendedName>
        <fullName evidence="4">DUF4175 domain-containing protein</fullName>
    </recommendedName>
</protein>
<proteinExistence type="predicted"/>
<evidence type="ECO:0000313" key="3">
    <source>
        <dbReference type="Proteomes" id="UP000216913"/>
    </source>
</evidence>
<feature type="transmembrane region" description="Helical" evidence="1">
    <location>
        <begin position="21"/>
        <end position="42"/>
    </location>
</feature>
<accession>A0A261U009</accession>
<keyword evidence="1" id="KW-0472">Membrane</keyword>
<dbReference type="EMBL" id="NEVP01000001">
    <property type="protein sequence ID" value="OZI55209.1"/>
    <property type="molecule type" value="Genomic_DNA"/>
</dbReference>
<dbReference type="RefSeq" id="WP_094798262.1">
    <property type="nucleotide sequence ID" value="NZ_NEVP01000001.1"/>
</dbReference>
<evidence type="ECO:0000313" key="2">
    <source>
        <dbReference type="EMBL" id="OZI55209.1"/>
    </source>
</evidence>
<sequence length="70" mass="7493">MSKNVDVRSARTENLQSAGDVFRLPFWLGVASVVGLVSALLGDGVWDGVSWLAIFAPIGAVCWAWRCRGG</sequence>
<reference evidence="2 3" key="1">
    <citation type="submission" date="2017-05" db="EMBL/GenBank/DDBJ databases">
        <title>Complete and WGS of Bordetella genogroups.</title>
        <authorList>
            <person name="Spilker T."/>
            <person name="LiPuma J."/>
        </authorList>
    </citation>
    <scope>NUCLEOTIDE SEQUENCE [LARGE SCALE GENOMIC DNA]</scope>
    <source>
        <strain evidence="2 3">AU10456</strain>
    </source>
</reference>
<evidence type="ECO:0000256" key="1">
    <source>
        <dbReference type="SAM" id="Phobius"/>
    </source>
</evidence>
<feature type="transmembrane region" description="Helical" evidence="1">
    <location>
        <begin position="48"/>
        <end position="65"/>
    </location>
</feature>
<evidence type="ECO:0008006" key="4">
    <source>
        <dbReference type="Google" id="ProtNLM"/>
    </source>
</evidence>
<keyword evidence="1" id="KW-1133">Transmembrane helix</keyword>
<dbReference type="AlphaFoldDB" id="A0A261U009"/>